<evidence type="ECO:0000313" key="4">
    <source>
        <dbReference type="Proteomes" id="UP000049222"/>
    </source>
</evidence>
<feature type="compositionally biased region" description="Basic and acidic residues" evidence="1">
    <location>
        <begin position="47"/>
        <end position="66"/>
    </location>
</feature>
<organism evidence="3 4">
    <name type="scientific">Jannaschia donghaensis</name>
    <dbReference type="NCBI Taxonomy" id="420998"/>
    <lineage>
        <taxon>Bacteria</taxon>
        <taxon>Pseudomonadati</taxon>
        <taxon>Pseudomonadota</taxon>
        <taxon>Alphaproteobacteria</taxon>
        <taxon>Rhodobacterales</taxon>
        <taxon>Roseobacteraceae</taxon>
        <taxon>Jannaschia</taxon>
    </lineage>
</organism>
<dbReference type="Proteomes" id="UP000049222">
    <property type="component" value="Unassembled WGS sequence"/>
</dbReference>
<proteinExistence type="predicted"/>
<sequence>MGIEILVGGLFLVTLLAGIGFAVWSKSRTEKLMDEDRPKSTSPLARETADPKFKPDDRVTDPHNVT</sequence>
<feature type="region of interest" description="Disordered" evidence="1">
    <location>
        <begin position="31"/>
        <end position="66"/>
    </location>
</feature>
<keyword evidence="2" id="KW-0812">Transmembrane</keyword>
<dbReference type="RefSeq" id="WP_055085485.1">
    <property type="nucleotide sequence ID" value="NZ_CXSU01000012.1"/>
</dbReference>
<accession>A0A0M6YLM6</accession>
<keyword evidence="2" id="KW-1133">Transmembrane helix</keyword>
<dbReference type="OrthoDB" id="7873573at2"/>
<name>A0A0M6YLM6_9RHOB</name>
<dbReference type="AlphaFoldDB" id="A0A0M6YLM6"/>
<gene>
    <name evidence="3" type="ORF">JDO7802_02195</name>
</gene>
<evidence type="ECO:0000256" key="1">
    <source>
        <dbReference type="SAM" id="MobiDB-lite"/>
    </source>
</evidence>
<feature type="transmembrane region" description="Helical" evidence="2">
    <location>
        <begin position="6"/>
        <end position="24"/>
    </location>
</feature>
<keyword evidence="2" id="KW-0472">Membrane</keyword>
<keyword evidence="4" id="KW-1185">Reference proteome</keyword>
<dbReference type="STRING" id="420998.JDO7802_02195"/>
<reference evidence="3 4" key="1">
    <citation type="submission" date="2015-07" db="EMBL/GenBank/DDBJ databases">
        <authorList>
            <person name="Noorani M."/>
        </authorList>
    </citation>
    <scope>NUCLEOTIDE SEQUENCE [LARGE SCALE GENOMIC DNA]</scope>
    <source>
        <strain evidence="3 4">CECT 7802</strain>
    </source>
</reference>
<protein>
    <submittedName>
        <fullName evidence="3">Uncharacterized protein</fullName>
    </submittedName>
</protein>
<evidence type="ECO:0000256" key="2">
    <source>
        <dbReference type="SAM" id="Phobius"/>
    </source>
</evidence>
<dbReference type="EMBL" id="CXSU01000012">
    <property type="protein sequence ID" value="CTQ50177.1"/>
    <property type="molecule type" value="Genomic_DNA"/>
</dbReference>
<evidence type="ECO:0000313" key="3">
    <source>
        <dbReference type="EMBL" id="CTQ50177.1"/>
    </source>
</evidence>